<accession>A0A816UZP6</accession>
<name>A0A816UZP6_9BILA</name>
<reference evidence="1" key="1">
    <citation type="submission" date="2021-02" db="EMBL/GenBank/DDBJ databases">
        <authorList>
            <person name="Nowell W R."/>
        </authorList>
    </citation>
    <scope>NUCLEOTIDE SEQUENCE</scope>
</reference>
<dbReference type="EMBL" id="CAJNRF010010093">
    <property type="protein sequence ID" value="CAF2116530.1"/>
    <property type="molecule type" value="Genomic_DNA"/>
</dbReference>
<sequence length="261" mass="30096">MCCSIMTSIAEELIDDKIKISTMIDNKDEPVKHSNDKNGKYFNYLRLRDGECYNCSTYKCTDHKANMGGSEWCIMLFSDALAHCNSDANCGGYTMTTAEWFHKKYDKNGQVAVHLSKHSEKSIPCLLTEWSSYEKQNQTRRSPVLYGKSTCENTNEDKCYNSENFNYEFVSKSNVIEKSSSYSCSNHRNRFDNNKDMNCILSIVDAVSHCNSDNQCEGFMINTDENWQKKYLNNGMQVVQLFGKGAQYTPSQTWRSFKKQY</sequence>
<dbReference type="Proteomes" id="UP000663856">
    <property type="component" value="Unassembled WGS sequence"/>
</dbReference>
<dbReference type="AlphaFoldDB" id="A0A816UZP6"/>
<evidence type="ECO:0000313" key="2">
    <source>
        <dbReference type="Proteomes" id="UP000663856"/>
    </source>
</evidence>
<protein>
    <submittedName>
        <fullName evidence="1">Uncharacterized protein</fullName>
    </submittedName>
</protein>
<evidence type="ECO:0000313" key="1">
    <source>
        <dbReference type="EMBL" id="CAF2116530.1"/>
    </source>
</evidence>
<proteinExistence type="predicted"/>
<comment type="caution">
    <text evidence="1">The sequence shown here is derived from an EMBL/GenBank/DDBJ whole genome shotgun (WGS) entry which is preliminary data.</text>
</comment>
<gene>
    <name evidence="1" type="ORF">WKI299_LOCUS23304</name>
</gene>
<organism evidence="1 2">
    <name type="scientific">Rotaria magnacalcarata</name>
    <dbReference type="NCBI Taxonomy" id="392030"/>
    <lineage>
        <taxon>Eukaryota</taxon>
        <taxon>Metazoa</taxon>
        <taxon>Spiralia</taxon>
        <taxon>Gnathifera</taxon>
        <taxon>Rotifera</taxon>
        <taxon>Eurotatoria</taxon>
        <taxon>Bdelloidea</taxon>
        <taxon>Philodinida</taxon>
        <taxon>Philodinidae</taxon>
        <taxon>Rotaria</taxon>
    </lineage>
</organism>